<dbReference type="SMART" id="SM00174">
    <property type="entry name" value="RHO"/>
    <property type="match status" value="1"/>
</dbReference>
<dbReference type="GO" id="GO:0007165">
    <property type="term" value="P:signal transduction"/>
    <property type="evidence" value="ECO:0007669"/>
    <property type="project" value="InterPro"/>
</dbReference>
<dbReference type="SMART" id="SM00175">
    <property type="entry name" value="RAB"/>
    <property type="match status" value="1"/>
</dbReference>
<dbReference type="PANTHER" id="PTHR24070">
    <property type="entry name" value="RAS, DI-RAS, AND RHEB FAMILY MEMBERS OF SMALL GTPASE SUPERFAMILY"/>
    <property type="match status" value="1"/>
</dbReference>
<dbReference type="NCBIfam" id="TIGR00231">
    <property type="entry name" value="small_GTP"/>
    <property type="match status" value="1"/>
</dbReference>
<evidence type="ECO:0000256" key="1">
    <source>
        <dbReference type="ARBA" id="ARBA00022741"/>
    </source>
</evidence>
<evidence type="ECO:0000313" key="3">
    <source>
        <dbReference type="EMBL" id="KAK5582664.1"/>
    </source>
</evidence>
<dbReference type="Proteomes" id="UP001344447">
    <property type="component" value="Unassembled WGS sequence"/>
</dbReference>
<name>A0AAN7YS75_9MYCE</name>
<keyword evidence="2" id="KW-0342">GTP-binding</keyword>
<reference evidence="3 4" key="1">
    <citation type="submission" date="2023-11" db="EMBL/GenBank/DDBJ databases">
        <title>Dfirmibasis_genome.</title>
        <authorList>
            <person name="Edelbroek B."/>
            <person name="Kjellin J."/>
            <person name="Jerlstrom-Hultqvist J."/>
            <person name="Soderbom F."/>
        </authorList>
    </citation>
    <scope>NUCLEOTIDE SEQUENCE [LARGE SCALE GENOMIC DNA]</scope>
    <source>
        <strain evidence="3 4">TNS-C-14</strain>
    </source>
</reference>
<dbReference type="PROSITE" id="PS51419">
    <property type="entry name" value="RAB"/>
    <property type="match status" value="1"/>
</dbReference>
<dbReference type="PRINTS" id="PR00449">
    <property type="entry name" value="RASTRNSFRMNG"/>
</dbReference>
<evidence type="ECO:0000256" key="2">
    <source>
        <dbReference type="ARBA" id="ARBA00023134"/>
    </source>
</evidence>
<dbReference type="SMART" id="SM00173">
    <property type="entry name" value="RAS"/>
    <property type="match status" value="1"/>
</dbReference>
<evidence type="ECO:0000313" key="4">
    <source>
        <dbReference type="Proteomes" id="UP001344447"/>
    </source>
</evidence>
<gene>
    <name evidence="3" type="ORF">RB653_004249</name>
</gene>
<dbReference type="InterPro" id="IPR001806">
    <property type="entry name" value="Small_GTPase"/>
</dbReference>
<evidence type="ECO:0008006" key="5">
    <source>
        <dbReference type="Google" id="ProtNLM"/>
    </source>
</evidence>
<dbReference type="EMBL" id="JAVFKY010000001">
    <property type="protein sequence ID" value="KAK5582664.1"/>
    <property type="molecule type" value="Genomic_DNA"/>
</dbReference>
<dbReference type="GO" id="GO:0005525">
    <property type="term" value="F:GTP binding"/>
    <property type="evidence" value="ECO:0007669"/>
    <property type="project" value="UniProtKB-KW"/>
</dbReference>
<sequence>MYKNLNVCVLGSVGVGKTSIIESATMGNYDREHIPTIENRFRKLLQHNKKVYNVFIHDTASIRELNFLVKESIGQCDSFIIVFSLNDENSIEKIQFYKDLIYDTLKCKKGSIPIIIAANKLDTKVNDSTIYQKIKKINRQYSLPCIECTSKDNETTNSVFKLLVNNVEKKTFKRQMIPKLKFFLKKKFSSTSL</sequence>
<dbReference type="AlphaFoldDB" id="A0AAN7YS75"/>
<dbReference type="InterPro" id="IPR027417">
    <property type="entry name" value="P-loop_NTPase"/>
</dbReference>
<dbReference type="InterPro" id="IPR020849">
    <property type="entry name" value="Small_GTPase_Ras-type"/>
</dbReference>
<dbReference type="SUPFAM" id="SSF52540">
    <property type="entry name" value="P-loop containing nucleoside triphosphate hydrolases"/>
    <property type="match status" value="1"/>
</dbReference>
<accession>A0AAN7YS75</accession>
<dbReference type="GO" id="GO:0003924">
    <property type="term" value="F:GTPase activity"/>
    <property type="evidence" value="ECO:0007669"/>
    <property type="project" value="InterPro"/>
</dbReference>
<dbReference type="InterPro" id="IPR005225">
    <property type="entry name" value="Small_GTP-bd"/>
</dbReference>
<dbReference type="GO" id="GO:0016020">
    <property type="term" value="C:membrane"/>
    <property type="evidence" value="ECO:0007669"/>
    <property type="project" value="InterPro"/>
</dbReference>
<keyword evidence="1" id="KW-0547">Nucleotide-binding</keyword>
<protein>
    <recommendedName>
        <fullName evidence="5">Small GTPase</fullName>
    </recommendedName>
</protein>
<dbReference type="PROSITE" id="PS51421">
    <property type="entry name" value="RAS"/>
    <property type="match status" value="1"/>
</dbReference>
<proteinExistence type="predicted"/>
<comment type="caution">
    <text evidence="3">The sequence shown here is derived from an EMBL/GenBank/DDBJ whole genome shotgun (WGS) entry which is preliminary data.</text>
</comment>
<organism evidence="3 4">
    <name type="scientific">Dictyostelium firmibasis</name>
    <dbReference type="NCBI Taxonomy" id="79012"/>
    <lineage>
        <taxon>Eukaryota</taxon>
        <taxon>Amoebozoa</taxon>
        <taxon>Evosea</taxon>
        <taxon>Eumycetozoa</taxon>
        <taxon>Dictyostelia</taxon>
        <taxon>Dictyosteliales</taxon>
        <taxon>Dictyosteliaceae</taxon>
        <taxon>Dictyostelium</taxon>
    </lineage>
</organism>
<dbReference type="Pfam" id="PF00071">
    <property type="entry name" value="Ras"/>
    <property type="match status" value="1"/>
</dbReference>
<keyword evidence="4" id="KW-1185">Reference proteome</keyword>
<dbReference type="Gene3D" id="3.40.50.300">
    <property type="entry name" value="P-loop containing nucleotide triphosphate hydrolases"/>
    <property type="match status" value="1"/>
</dbReference>